<dbReference type="RefSeq" id="XP_067691035.1">
    <property type="nucleotide sequence ID" value="XM_067834932.1"/>
</dbReference>
<proteinExistence type="predicted"/>
<organism evidence="1 2">
    <name type="scientific">Leishmania enriettii</name>
    <dbReference type="NCBI Taxonomy" id="5663"/>
    <lineage>
        <taxon>Eukaryota</taxon>
        <taxon>Discoba</taxon>
        <taxon>Euglenozoa</taxon>
        <taxon>Kinetoplastea</taxon>
        <taxon>Metakinetoplastina</taxon>
        <taxon>Trypanosomatida</taxon>
        <taxon>Trypanosomatidae</taxon>
        <taxon>Leishmaniinae</taxon>
        <taxon>Leishmania</taxon>
    </lineage>
</organism>
<dbReference type="EMBL" id="JAFHKP010000030">
    <property type="protein sequence ID" value="KAG5473276.1"/>
    <property type="molecule type" value="Genomic_DNA"/>
</dbReference>
<protein>
    <submittedName>
        <fullName evidence="1">Uncharacterized protein</fullName>
    </submittedName>
</protein>
<dbReference type="GeneID" id="94170442"/>
<comment type="caution">
    <text evidence="1">The sequence shown here is derived from an EMBL/GenBank/DDBJ whole genome shotgun (WGS) entry which is preliminary data.</text>
</comment>
<dbReference type="AlphaFoldDB" id="A0A836H910"/>
<dbReference type="OrthoDB" id="276720at2759"/>
<accession>A0A836H910</accession>
<evidence type="ECO:0000313" key="1">
    <source>
        <dbReference type="EMBL" id="KAG5473276.1"/>
    </source>
</evidence>
<evidence type="ECO:0000313" key="2">
    <source>
        <dbReference type="Proteomes" id="UP000674179"/>
    </source>
</evidence>
<keyword evidence="2" id="KW-1185">Reference proteome</keyword>
<name>A0A836H910_LEIEN</name>
<dbReference type="Proteomes" id="UP000674179">
    <property type="component" value="Chromosome 30"/>
</dbReference>
<reference evidence="1 2" key="1">
    <citation type="submission" date="2021-02" db="EMBL/GenBank/DDBJ databases">
        <title>Leishmania (Mundinia) enrietti genome sequencing and assembly.</title>
        <authorList>
            <person name="Almutairi H."/>
            <person name="Gatherer D."/>
        </authorList>
    </citation>
    <scope>NUCLEOTIDE SEQUENCE [LARGE SCALE GENOMIC DNA]</scope>
    <source>
        <strain evidence="1">CUR178</strain>
    </source>
</reference>
<gene>
    <name evidence="1" type="ORF">CUR178_03196</name>
</gene>
<sequence>MSAVRTAFPLLTRGRRGGGRGVSVADLTTRMASVSQTILSPLRSQLQDVLHQTLPITEEGILCALQVGADLTVPLTIIGSCDDGDSDAGVKGKLVVHTTGLPGGFVVSGEELVRGRARLRPPFRLAKGGTPSSLGSVCLMEAVTKELLTESNNAPTPSASPRGVLDVFYRLARRRHFSLVGMCHVLDCGSRLHPGALQLDFPYQCGGAQATKRYLDITDEVTNVFGTHMRHGTKVLSRYGVAVSVGVVDRITSMTAPTLMWHPSGAPAACLAPVLLGCPVLPLGTVALDYNGPVPGSPLTMKEDPRRYMNFIGDNRYDNSVWLTQGLFGVKPGDSWSPPGKAGGDVDAALTPYEVVGVRYDKVTEEMELLVRDTVTNEVVEAADV</sequence>
<dbReference type="KEGG" id="lenr:94170442"/>